<dbReference type="InterPro" id="IPR006121">
    <property type="entry name" value="HMA_dom"/>
</dbReference>
<dbReference type="EMBL" id="JAJJMA010294923">
    <property type="protein sequence ID" value="MCL7047607.1"/>
    <property type="molecule type" value="Genomic_DNA"/>
</dbReference>
<dbReference type="InterPro" id="IPR059000">
    <property type="entry name" value="ATPase_P-type_domA"/>
</dbReference>
<keyword evidence="7" id="KW-1278">Translocase</keyword>
<dbReference type="NCBIfam" id="TIGR01512">
    <property type="entry name" value="ATPase-IB2_Cd"/>
    <property type="match status" value="1"/>
</dbReference>
<dbReference type="InterPro" id="IPR036412">
    <property type="entry name" value="HAD-like_sf"/>
</dbReference>
<protein>
    <recommendedName>
        <fullName evidence="12">HMA domain-containing protein</fullName>
    </recommendedName>
</protein>
<dbReference type="Gene3D" id="3.30.70.100">
    <property type="match status" value="1"/>
</dbReference>
<dbReference type="NCBIfam" id="TIGR01494">
    <property type="entry name" value="ATPase_P-type"/>
    <property type="match status" value="2"/>
</dbReference>
<dbReference type="NCBIfam" id="TIGR01525">
    <property type="entry name" value="ATPase-IB_hvy"/>
    <property type="match status" value="1"/>
</dbReference>
<accession>A0AA42B141</accession>
<evidence type="ECO:0000313" key="13">
    <source>
        <dbReference type="EMBL" id="MCL7047607.1"/>
    </source>
</evidence>
<feature type="compositionally biased region" description="Polar residues" evidence="11">
    <location>
        <begin position="765"/>
        <end position="781"/>
    </location>
</feature>
<dbReference type="SUPFAM" id="SSF56784">
    <property type="entry name" value="HAD-like"/>
    <property type="match status" value="1"/>
</dbReference>
<evidence type="ECO:0000256" key="3">
    <source>
        <dbReference type="ARBA" id="ARBA00022692"/>
    </source>
</evidence>
<dbReference type="Pfam" id="PF00122">
    <property type="entry name" value="E1-E2_ATPase"/>
    <property type="match status" value="1"/>
</dbReference>
<comment type="similarity">
    <text evidence="2 10">Belongs to the cation transport ATPase (P-type) (TC 3.A.3) family. Type IB subfamily.</text>
</comment>
<dbReference type="SFLD" id="SFLDS00003">
    <property type="entry name" value="Haloacid_Dehalogenase"/>
    <property type="match status" value="1"/>
</dbReference>
<dbReference type="SUPFAM" id="SSF81665">
    <property type="entry name" value="Calcium ATPase, transmembrane domain M"/>
    <property type="match status" value="1"/>
</dbReference>
<dbReference type="InterPro" id="IPR044492">
    <property type="entry name" value="P_typ_ATPase_HD_dom"/>
</dbReference>
<evidence type="ECO:0000256" key="5">
    <source>
        <dbReference type="ARBA" id="ARBA00022741"/>
    </source>
</evidence>
<dbReference type="GO" id="GO:0016887">
    <property type="term" value="F:ATP hydrolysis activity"/>
    <property type="evidence" value="ECO:0007669"/>
    <property type="project" value="InterPro"/>
</dbReference>
<keyword evidence="14" id="KW-1185">Reference proteome</keyword>
<sequence>MTTTKSSSSSMKKSYFDVLGICCTSEVPLVERILNPMNGVEKVVVNVTTKTVIVFHDELLTTQIQIVKALNQARLEANIRVYGEEQKGKRWPSWYTIGCGLLLALSLFKFLFNPLKWLALAATIIGLPPILARCYGSVRNWTVDINILVLIAVGGTVGMQDYLEAAAIVFLFTIAEWLESRASYKATAVMSTLMSMAPQKAVLAENGATVDAKDVKVNTILAVKAGEVIPIDGIVVEGNCEVDEKSLTGEPFPVTKQIESKVLAGTINLNGYISVKTTALAEDCAVSKMAKLVEEAQNSRSKTQRLIDNCAKYYTPGVVIISILLAVIPAALRVKNFKHWFHLALVVLVSACPCALILSTPVATFCALTKAATNGLLIKGGDYLEILAKIKVVAFDKTGTLTKGEFSVTDFQSVSQDISLDNLIYWVASIESKSSHPMAAALVDYGCSNSIEPKPENVTEYQNFPGEGISGEIDGKKIFVGNKKMATRARCEIGTQISINFLCRWDYKILLTLSGIGFTVSELEKEGETIGYVFLEDIQIGTFSVADTCRTGVAEAIKQLKGLRIKTAMLTGDSYSAAMRVHDQLGKAIEFVHAGLLPEDKVRFIKELKEQGPTAMIGDGVNDGPALASADIGISMGISGSALATETSHITLMSNDIGKIPQAIRLARRTRRKIIENVGLSIATKVAILALAVAGHPLLWAAVLADVGTCLVVIFNSMLLLRGTSVTHPPHSHSPNTKDSHGHHTHGHCHDKKGSCGSKDHQKKPTATSSCNSNHVKQNCCSHGDHTQDTRSDQTRMDDHLTCGSKTVPQHHHHEKDTNCKGTSKHSFPDSSCEKKDGTCRSIPEHHHDHGGCKASSTTPLQASSHIIDINNEETKKCEHYSDHHEHIEGLKIDACKGSKVEVDAHHSCGSRHGSQLLGRDSTNSIEDQSHDHSHAIACDNHLHNGISESGKKSNEIKHFHDKEDCSHNGHGHSNCKDQAKTVGMNSTDPMVTCLIGTSSNNASTAVVHWCNSLEKREMDGCCKSYRKECGHHHQHQHGCLGVGMGSLPEIIIE</sequence>
<dbReference type="Gene3D" id="2.70.150.10">
    <property type="entry name" value="Calcium-transporting ATPase, cytoplasmic transduction domain A"/>
    <property type="match status" value="1"/>
</dbReference>
<gene>
    <name evidence="13" type="ORF">MKW94_020554</name>
</gene>
<evidence type="ECO:0000256" key="2">
    <source>
        <dbReference type="ARBA" id="ARBA00006024"/>
    </source>
</evidence>
<evidence type="ECO:0000256" key="1">
    <source>
        <dbReference type="ARBA" id="ARBA00004141"/>
    </source>
</evidence>
<feature type="compositionally biased region" description="Basic and acidic residues" evidence="11">
    <location>
        <begin position="783"/>
        <end position="801"/>
    </location>
</feature>
<dbReference type="PRINTS" id="PR00943">
    <property type="entry name" value="CUATPASE"/>
</dbReference>
<evidence type="ECO:0000259" key="12">
    <source>
        <dbReference type="PROSITE" id="PS50846"/>
    </source>
</evidence>
<dbReference type="SFLD" id="SFLDF00027">
    <property type="entry name" value="p-type_atpase"/>
    <property type="match status" value="1"/>
</dbReference>
<dbReference type="GO" id="GO:0046872">
    <property type="term" value="F:metal ion binding"/>
    <property type="evidence" value="ECO:0007669"/>
    <property type="project" value="UniProtKB-KW"/>
</dbReference>
<dbReference type="InterPro" id="IPR023214">
    <property type="entry name" value="HAD_sf"/>
</dbReference>
<dbReference type="InterPro" id="IPR008250">
    <property type="entry name" value="ATPase_P-typ_transduc_dom_A_sf"/>
</dbReference>
<feature type="compositionally biased region" description="Polar residues" evidence="11">
    <location>
        <begin position="820"/>
        <end position="830"/>
    </location>
</feature>
<dbReference type="GO" id="GO:0019829">
    <property type="term" value="F:ATPase-coupled monoatomic cation transmembrane transporter activity"/>
    <property type="evidence" value="ECO:0007669"/>
    <property type="project" value="InterPro"/>
</dbReference>
<proteinExistence type="inferred from homology"/>
<name>A0AA42B141_PAPNU</name>
<feature type="transmembrane region" description="Helical" evidence="10">
    <location>
        <begin position="674"/>
        <end position="693"/>
    </location>
</feature>
<dbReference type="InterPro" id="IPR027256">
    <property type="entry name" value="P-typ_ATPase_IB"/>
</dbReference>
<keyword evidence="4 10" id="KW-0479">Metal-binding</keyword>
<feature type="region of interest" description="Disordered" evidence="11">
    <location>
        <begin position="726"/>
        <end position="831"/>
    </location>
</feature>
<comment type="subcellular location">
    <subcellularLocation>
        <location evidence="1">Membrane</location>
        <topology evidence="1">Multi-pass membrane protein</topology>
    </subcellularLocation>
</comment>
<dbReference type="Gene3D" id="3.40.1110.10">
    <property type="entry name" value="Calcium-transporting ATPase, cytoplasmic domain N"/>
    <property type="match status" value="1"/>
</dbReference>
<evidence type="ECO:0000256" key="8">
    <source>
        <dbReference type="ARBA" id="ARBA00022989"/>
    </source>
</evidence>
<feature type="transmembrane region" description="Helical" evidence="10">
    <location>
        <begin position="340"/>
        <end position="368"/>
    </location>
</feature>
<dbReference type="Gene3D" id="3.40.50.1000">
    <property type="entry name" value="HAD superfamily/HAD-like"/>
    <property type="match status" value="1"/>
</dbReference>
<dbReference type="AlphaFoldDB" id="A0AA42B141"/>
<dbReference type="FunFam" id="3.40.1110.10:FF:000043">
    <property type="entry name" value="Putative cadmium/zinc-transporting ATPase 3"/>
    <property type="match status" value="1"/>
</dbReference>
<dbReference type="PANTHER" id="PTHR48085">
    <property type="entry name" value="CADMIUM/ZINC-TRANSPORTING ATPASE HMA2-RELATED"/>
    <property type="match status" value="1"/>
</dbReference>
<dbReference type="InterPro" id="IPR036163">
    <property type="entry name" value="HMA_dom_sf"/>
</dbReference>
<keyword evidence="9 10" id="KW-0472">Membrane</keyword>
<dbReference type="SUPFAM" id="SSF81653">
    <property type="entry name" value="Calcium ATPase, transduction domain A"/>
    <property type="match status" value="1"/>
</dbReference>
<dbReference type="SUPFAM" id="SSF55008">
    <property type="entry name" value="HMA, heavy metal-associated domain"/>
    <property type="match status" value="1"/>
</dbReference>
<keyword evidence="6 10" id="KW-0067">ATP-binding</keyword>
<dbReference type="InterPro" id="IPR018303">
    <property type="entry name" value="ATPase_P-typ_P_site"/>
</dbReference>
<feature type="domain" description="HMA" evidence="12">
    <location>
        <begin position="12"/>
        <end position="78"/>
    </location>
</feature>
<comment type="caution">
    <text evidence="13">The sequence shown here is derived from an EMBL/GenBank/DDBJ whole genome shotgun (WGS) entry which is preliminary data.</text>
</comment>
<dbReference type="PRINTS" id="PR00119">
    <property type="entry name" value="CATATPASE"/>
</dbReference>
<dbReference type="CDD" id="cd02079">
    <property type="entry name" value="P-type_ATPase_HM"/>
    <property type="match status" value="1"/>
</dbReference>
<dbReference type="PANTHER" id="PTHR48085:SF5">
    <property type="entry name" value="CADMIUM_ZINC-TRANSPORTING ATPASE HMA4-RELATED"/>
    <property type="match status" value="1"/>
</dbReference>
<dbReference type="InterPro" id="IPR051014">
    <property type="entry name" value="Cation_Transport_ATPase_IB"/>
</dbReference>
<dbReference type="FunFam" id="3.30.70.100:FF:000022">
    <property type="entry name" value="Putative cadmium/zinc-transporting ATPase 3"/>
    <property type="match status" value="1"/>
</dbReference>
<keyword evidence="5 10" id="KW-0547">Nucleotide-binding</keyword>
<evidence type="ECO:0000313" key="14">
    <source>
        <dbReference type="Proteomes" id="UP001177140"/>
    </source>
</evidence>
<keyword evidence="3 10" id="KW-0812">Transmembrane</keyword>
<dbReference type="PROSITE" id="PS01229">
    <property type="entry name" value="COF_2"/>
    <property type="match status" value="1"/>
</dbReference>
<evidence type="ECO:0000256" key="6">
    <source>
        <dbReference type="ARBA" id="ARBA00022840"/>
    </source>
</evidence>
<dbReference type="InterPro" id="IPR023298">
    <property type="entry name" value="ATPase_P-typ_TM_dom_sf"/>
</dbReference>
<reference evidence="13" key="1">
    <citation type="submission" date="2022-03" db="EMBL/GenBank/DDBJ databases">
        <title>A functionally conserved STORR gene fusion in Papaver species that diverged 16.8 million years ago.</title>
        <authorList>
            <person name="Catania T."/>
        </authorList>
    </citation>
    <scope>NUCLEOTIDE SEQUENCE</scope>
    <source>
        <strain evidence="13">S-191538</strain>
    </source>
</reference>
<evidence type="ECO:0000256" key="11">
    <source>
        <dbReference type="SAM" id="MobiDB-lite"/>
    </source>
</evidence>
<dbReference type="Pfam" id="PF00702">
    <property type="entry name" value="Hydrolase"/>
    <property type="match status" value="1"/>
</dbReference>
<dbReference type="FunFam" id="2.70.150.10:FF:000002">
    <property type="entry name" value="Copper-transporting ATPase 1, putative"/>
    <property type="match status" value="1"/>
</dbReference>
<dbReference type="InterPro" id="IPR001757">
    <property type="entry name" value="P_typ_ATPase"/>
</dbReference>
<dbReference type="SFLD" id="SFLDG00002">
    <property type="entry name" value="C1.7:_P-type_atpase_like"/>
    <property type="match status" value="1"/>
</dbReference>
<evidence type="ECO:0000256" key="10">
    <source>
        <dbReference type="RuleBase" id="RU362081"/>
    </source>
</evidence>
<evidence type="ECO:0000256" key="9">
    <source>
        <dbReference type="ARBA" id="ARBA00023136"/>
    </source>
</evidence>
<dbReference type="GO" id="GO:0005524">
    <property type="term" value="F:ATP binding"/>
    <property type="evidence" value="ECO:0007669"/>
    <property type="project" value="UniProtKB-UniRule"/>
</dbReference>
<keyword evidence="8 10" id="KW-1133">Transmembrane helix</keyword>
<organism evidence="13 14">
    <name type="scientific">Papaver nudicaule</name>
    <name type="common">Iceland poppy</name>
    <dbReference type="NCBI Taxonomy" id="74823"/>
    <lineage>
        <taxon>Eukaryota</taxon>
        <taxon>Viridiplantae</taxon>
        <taxon>Streptophyta</taxon>
        <taxon>Embryophyta</taxon>
        <taxon>Tracheophyta</taxon>
        <taxon>Spermatophyta</taxon>
        <taxon>Magnoliopsida</taxon>
        <taxon>Ranunculales</taxon>
        <taxon>Papaveraceae</taxon>
        <taxon>Papaveroideae</taxon>
        <taxon>Papaver</taxon>
    </lineage>
</organism>
<dbReference type="InterPro" id="IPR023299">
    <property type="entry name" value="ATPase_P-typ_cyto_dom_N"/>
</dbReference>
<dbReference type="Proteomes" id="UP001177140">
    <property type="component" value="Unassembled WGS sequence"/>
</dbReference>
<evidence type="ECO:0000256" key="7">
    <source>
        <dbReference type="ARBA" id="ARBA00022967"/>
    </source>
</evidence>
<evidence type="ECO:0000256" key="4">
    <source>
        <dbReference type="ARBA" id="ARBA00022723"/>
    </source>
</evidence>
<dbReference type="GO" id="GO:0016020">
    <property type="term" value="C:membrane"/>
    <property type="evidence" value="ECO:0007669"/>
    <property type="project" value="UniProtKB-SubCell"/>
</dbReference>
<feature type="transmembrane region" description="Helical" evidence="10">
    <location>
        <begin position="94"/>
        <end position="112"/>
    </location>
</feature>
<dbReference type="PROSITE" id="PS00154">
    <property type="entry name" value="ATPASE_E1_E2"/>
    <property type="match status" value="1"/>
</dbReference>
<feature type="transmembrane region" description="Helical" evidence="10">
    <location>
        <begin position="118"/>
        <end position="136"/>
    </location>
</feature>
<feature type="transmembrane region" description="Helical" evidence="10">
    <location>
        <begin position="313"/>
        <end position="334"/>
    </location>
</feature>
<dbReference type="PROSITE" id="PS50846">
    <property type="entry name" value="HMA_2"/>
    <property type="match status" value="1"/>
</dbReference>